<proteinExistence type="predicted"/>
<organism evidence="1 2">
    <name type="scientific">Coregonus suidteri</name>
    <dbReference type="NCBI Taxonomy" id="861788"/>
    <lineage>
        <taxon>Eukaryota</taxon>
        <taxon>Metazoa</taxon>
        <taxon>Chordata</taxon>
        <taxon>Craniata</taxon>
        <taxon>Vertebrata</taxon>
        <taxon>Euteleostomi</taxon>
        <taxon>Actinopterygii</taxon>
        <taxon>Neopterygii</taxon>
        <taxon>Teleostei</taxon>
        <taxon>Protacanthopterygii</taxon>
        <taxon>Salmoniformes</taxon>
        <taxon>Salmonidae</taxon>
        <taxon>Coregoninae</taxon>
        <taxon>Coregonus</taxon>
    </lineage>
</organism>
<sequence length="72" mass="8470">MVRFDASHDVTSCQHGQNCFPFILRCAFLSVGAFKLDFERISGKSRWCCRIIIRLSSDRRDEQTLRKKETEE</sequence>
<evidence type="ECO:0000313" key="2">
    <source>
        <dbReference type="Proteomes" id="UP001356427"/>
    </source>
</evidence>
<reference evidence="1 2" key="1">
    <citation type="submission" date="2021-04" db="EMBL/GenBank/DDBJ databases">
        <authorList>
            <person name="De Guttry C."/>
            <person name="Zahm M."/>
            <person name="Klopp C."/>
            <person name="Cabau C."/>
            <person name="Louis A."/>
            <person name="Berthelot C."/>
            <person name="Parey E."/>
            <person name="Roest Crollius H."/>
            <person name="Montfort J."/>
            <person name="Robinson-Rechavi M."/>
            <person name="Bucao C."/>
            <person name="Bouchez O."/>
            <person name="Gislard M."/>
            <person name="Lluch J."/>
            <person name="Milhes M."/>
            <person name="Lampietro C."/>
            <person name="Lopez Roques C."/>
            <person name="Donnadieu C."/>
            <person name="Braasch I."/>
            <person name="Desvignes T."/>
            <person name="Postlethwait J."/>
            <person name="Bobe J."/>
            <person name="Wedekind C."/>
            <person name="Guiguen Y."/>
        </authorList>
    </citation>
    <scope>NUCLEOTIDE SEQUENCE [LARGE SCALE GENOMIC DNA]</scope>
    <source>
        <strain evidence="1">Cs_M1</strain>
        <tissue evidence="1">Blood</tissue>
    </source>
</reference>
<protein>
    <submittedName>
        <fullName evidence="1">Uncharacterized protein</fullName>
    </submittedName>
</protein>
<gene>
    <name evidence="1" type="ORF">J4Q44_G00284040</name>
</gene>
<accession>A0AAN8QIR6</accession>
<dbReference type="EMBL" id="JAGTTL010000027">
    <property type="protein sequence ID" value="KAK6300306.1"/>
    <property type="molecule type" value="Genomic_DNA"/>
</dbReference>
<evidence type="ECO:0000313" key="1">
    <source>
        <dbReference type="EMBL" id="KAK6300306.1"/>
    </source>
</evidence>
<keyword evidence="2" id="KW-1185">Reference proteome</keyword>
<comment type="caution">
    <text evidence="1">The sequence shown here is derived from an EMBL/GenBank/DDBJ whole genome shotgun (WGS) entry which is preliminary data.</text>
</comment>
<name>A0AAN8QIR6_9TELE</name>
<dbReference type="AlphaFoldDB" id="A0AAN8QIR6"/>
<dbReference type="Proteomes" id="UP001356427">
    <property type="component" value="Unassembled WGS sequence"/>
</dbReference>